<organism evidence="1 2">
    <name type="scientific">Sutterella parvirubra YIT 11816</name>
    <dbReference type="NCBI Taxonomy" id="762967"/>
    <lineage>
        <taxon>Bacteria</taxon>
        <taxon>Pseudomonadati</taxon>
        <taxon>Pseudomonadota</taxon>
        <taxon>Betaproteobacteria</taxon>
        <taxon>Burkholderiales</taxon>
        <taxon>Sutterellaceae</taxon>
        <taxon>Sutterella</taxon>
    </lineage>
</organism>
<dbReference type="InterPro" id="IPR014710">
    <property type="entry name" value="RmlC-like_jellyroll"/>
</dbReference>
<dbReference type="InterPro" id="IPR018490">
    <property type="entry name" value="cNMP-bd_dom_sf"/>
</dbReference>
<dbReference type="AlphaFoldDB" id="H3KBE2"/>
<reference evidence="1 2" key="1">
    <citation type="submission" date="2011-11" db="EMBL/GenBank/DDBJ databases">
        <authorList>
            <person name="Weinstock G."/>
            <person name="Sodergren E."/>
            <person name="Clifton S."/>
            <person name="Fulton L."/>
            <person name="Fulton B."/>
            <person name="Courtney L."/>
            <person name="Fronick C."/>
            <person name="Harrison M."/>
            <person name="Strong C."/>
            <person name="Farmer C."/>
            <person name="Delahaunty K."/>
            <person name="Markovic C."/>
            <person name="Hall O."/>
            <person name="Minx P."/>
            <person name="Tomlinson C."/>
            <person name="Mitreva M."/>
            <person name="Hou S."/>
            <person name="Chen J."/>
            <person name="Wollam A."/>
            <person name="Pepin K.H."/>
            <person name="Johnson M."/>
            <person name="Bhonagiri V."/>
            <person name="Zhang X."/>
            <person name="Suruliraj S."/>
            <person name="Warren W."/>
            <person name="Chinwalla A."/>
            <person name="Mardis E.R."/>
            <person name="Wilson R.K."/>
        </authorList>
    </citation>
    <scope>NUCLEOTIDE SEQUENCE [LARGE SCALE GENOMIC DNA]</scope>
    <source>
        <strain evidence="1 2">YIT 11816</strain>
    </source>
</reference>
<gene>
    <name evidence="1" type="ORF">HMPREF9440_00037</name>
</gene>
<dbReference type="EMBL" id="AFBQ01000002">
    <property type="protein sequence ID" value="EHY32575.1"/>
    <property type="molecule type" value="Genomic_DNA"/>
</dbReference>
<sequence length="248" mass="27724">MTPRFDFLPWFSPRLSVSLSRVLQGIGHVVRAVPGEVVYRSPELFSGKLMFVKRGFIVKAMMSPLHEDPLLVSLSGPGALCGAYEDLYVKDRMPRRHWCATSAELLCVHSELLLRICDQNPEWQKELRGYAASCAVSDRLAMVINQTAGLEERSAVFVLLVGLSTESGFLDSIDNPGVEWLSIPALPSRTSASHVLGASREQLGVVLRRFLAEDAIRLRAGRWWVKKSAFMPYWERLRPLIESSSVAP</sequence>
<dbReference type="PATRIC" id="fig|762967.3.peg.33"/>
<accession>H3KBE2</accession>
<protein>
    <recommendedName>
        <fullName evidence="3">Cyclic nucleotide-binding domain protein</fullName>
    </recommendedName>
</protein>
<dbReference type="STRING" id="762967.HMPREF9440_00037"/>
<evidence type="ECO:0000313" key="1">
    <source>
        <dbReference type="EMBL" id="EHY32575.1"/>
    </source>
</evidence>
<dbReference type="Gene3D" id="2.60.120.10">
    <property type="entry name" value="Jelly Rolls"/>
    <property type="match status" value="1"/>
</dbReference>
<dbReference type="HOGENOM" id="CLU_1057389_0_0_4"/>
<evidence type="ECO:0008006" key="3">
    <source>
        <dbReference type="Google" id="ProtNLM"/>
    </source>
</evidence>
<proteinExistence type="predicted"/>
<comment type="caution">
    <text evidence="1">The sequence shown here is derived from an EMBL/GenBank/DDBJ whole genome shotgun (WGS) entry which is preliminary data.</text>
</comment>
<evidence type="ECO:0000313" key="2">
    <source>
        <dbReference type="Proteomes" id="UP000004956"/>
    </source>
</evidence>
<dbReference type="SUPFAM" id="SSF51206">
    <property type="entry name" value="cAMP-binding domain-like"/>
    <property type="match status" value="1"/>
</dbReference>
<name>H3KBE2_9BURK</name>
<dbReference type="Proteomes" id="UP000004956">
    <property type="component" value="Unassembled WGS sequence"/>
</dbReference>
<keyword evidence="2" id="KW-1185">Reference proteome</keyword>